<dbReference type="SUPFAM" id="SSF52540">
    <property type="entry name" value="P-loop containing nucleoside triphosphate hydrolases"/>
    <property type="match status" value="1"/>
</dbReference>
<dbReference type="PROSITE" id="PS00039">
    <property type="entry name" value="DEAD_ATP_HELICASE"/>
    <property type="match status" value="1"/>
</dbReference>
<organism evidence="10 11">
    <name type="scientific">Phytohabitans aurantiacus</name>
    <dbReference type="NCBI Taxonomy" id="3016789"/>
    <lineage>
        <taxon>Bacteria</taxon>
        <taxon>Bacillati</taxon>
        <taxon>Actinomycetota</taxon>
        <taxon>Actinomycetes</taxon>
        <taxon>Micromonosporales</taxon>
        <taxon>Micromonosporaceae</taxon>
    </lineage>
</organism>
<evidence type="ECO:0000256" key="3">
    <source>
        <dbReference type="ARBA" id="ARBA00022806"/>
    </source>
</evidence>
<feature type="compositionally biased region" description="Low complexity" evidence="7">
    <location>
        <begin position="488"/>
        <end position="519"/>
    </location>
</feature>
<dbReference type="Pfam" id="PF00270">
    <property type="entry name" value="DEAD"/>
    <property type="match status" value="1"/>
</dbReference>
<accession>A0ABQ5QW16</accession>
<dbReference type="CDD" id="cd18787">
    <property type="entry name" value="SF2_C_DEAD"/>
    <property type="match status" value="1"/>
</dbReference>
<name>A0ABQ5QW16_9ACTN</name>
<evidence type="ECO:0000313" key="11">
    <source>
        <dbReference type="Proteomes" id="UP001144280"/>
    </source>
</evidence>
<feature type="compositionally biased region" description="Low complexity" evidence="7">
    <location>
        <begin position="462"/>
        <end position="478"/>
    </location>
</feature>
<evidence type="ECO:0000256" key="2">
    <source>
        <dbReference type="ARBA" id="ARBA00022801"/>
    </source>
</evidence>
<gene>
    <name evidence="10" type="ORF">Pa4123_30960</name>
</gene>
<keyword evidence="2 6" id="KW-0378">Hydrolase</keyword>
<dbReference type="PROSITE" id="PS51194">
    <property type="entry name" value="HELICASE_CTER"/>
    <property type="match status" value="1"/>
</dbReference>
<feature type="domain" description="Helicase C-terminal" evidence="9">
    <location>
        <begin position="249"/>
        <end position="403"/>
    </location>
</feature>
<dbReference type="Pfam" id="PF00271">
    <property type="entry name" value="Helicase_C"/>
    <property type="match status" value="1"/>
</dbReference>
<keyword evidence="11" id="KW-1185">Reference proteome</keyword>
<dbReference type="Gene3D" id="3.40.50.300">
    <property type="entry name" value="P-loop containing nucleotide triphosphate hydrolases"/>
    <property type="match status" value="2"/>
</dbReference>
<evidence type="ECO:0000259" key="9">
    <source>
        <dbReference type="PROSITE" id="PS51194"/>
    </source>
</evidence>
<dbReference type="InterPro" id="IPR001650">
    <property type="entry name" value="Helicase_C-like"/>
</dbReference>
<proteinExistence type="inferred from homology"/>
<evidence type="ECO:0000256" key="4">
    <source>
        <dbReference type="ARBA" id="ARBA00022840"/>
    </source>
</evidence>
<dbReference type="SMART" id="SM00490">
    <property type="entry name" value="HELICc"/>
    <property type="match status" value="1"/>
</dbReference>
<keyword evidence="4 6" id="KW-0067">ATP-binding</keyword>
<dbReference type="InterPro" id="IPR050079">
    <property type="entry name" value="DEAD_box_RNA_helicase"/>
</dbReference>
<dbReference type="EMBL" id="BSDI01000013">
    <property type="protein sequence ID" value="GLH97821.1"/>
    <property type="molecule type" value="Genomic_DNA"/>
</dbReference>
<feature type="compositionally biased region" description="Gly residues" evidence="7">
    <location>
        <begin position="452"/>
        <end position="461"/>
    </location>
</feature>
<dbReference type="PANTHER" id="PTHR47959:SF13">
    <property type="entry name" value="ATP-DEPENDENT RNA HELICASE RHLE"/>
    <property type="match status" value="1"/>
</dbReference>
<feature type="region of interest" description="Disordered" evidence="7">
    <location>
        <begin position="417"/>
        <end position="536"/>
    </location>
</feature>
<comment type="similarity">
    <text evidence="5 6">Belongs to the DEAD box helicase family.</text>
</comment>
<dbReference type="InterPro" id="IPR044742">
    <property type="entry name" value="DEAD/DEAH_RhlB"/>
</dbReference>
<dbReference type="InterPro" id="IPR000629">
    <property type="entry name" value="RNA-helicase_DEAD-box_CS"/>
</dbReference>
<feature type="compositionally biased region" description="Basic residues" evidence="7">
    <location>
        <begin position="520"/>
        <end position="529"/>
    </location>
</feature>
<evidence type="ECO:0000313" key="10">
    <source>
        <dbReference type="EMBL" id="GLH97821.1"/>
    </source>
</evidence>
<sequence length="536" mass="57525">MSETEETITRAPVRPDSPAFADLGVRTETVEALAAAGITRAFAIQEYALPIALRGTDLIGQAPTGTGKTLGFGVPLLQRVFAPSEGSDGVPQALVIVPTRELGLQVAKDIATAGKTRGVRVLPIYGGVAYEPQVEALRAGVEILVSTPGRLMDLAKQKKLRLDRVHALVLDEADRMLDLGFLDDVEKILAMLPEDRQTMLFSATMPDPIVALARRFLRHPVTIHAGHTAETGPSPLTKQLVYRTHPMNKVEVVARILQSQARGLTMIFTRTKRAADRVAEDLDFRGFATAAVHGDLGQGARERALRAFRAGKIDVLVATDVAARGLDVSGVTHVINYDCPEDPDTYTHRIGRTGRAGASGVAVTFVDWEDMPRWRLIDKSLGLEMPEPPETYHTSPYLYTDLDIPSEVGGTLPTAERTRAGLSAEVEEDLNPKTRGRRRAEGGRSRSRSRRGGSGDSGGGSTAEAETPATTDEAPATARVRRRRRAGEVVAGDAAVAATAAETADVAPVAEATDATAAAKPRRRRRRRSPAASPTE</sequence>
<dbReference type="SMART" id="SM00487">
    <property type="entry name" value="DEXDc"/>
    <property type="match status" value="1"/>
</dbReference>
<evidence type="ECO:0000256" key="6">
    <source>
        <dbReference type="RuleBase" id="RU000492"/>
    </source>
</evidence>
<dbReference type="PANTHER" id="PTHR47959">
    <property type="entry name" value="ATP-DEPENDENT RNA HELICASE RHLE-RELATED"/>
    <property type="match status" value="1"/>
</dbReference>
<evidence type="ECO:0000256" key="7">
    <source>
        <dbReference type="SAM" id="MobiDB-lite"/>
    </source>
</evidence>
<dbReference type="RefSeq" id="WP_281896081.1">
    <property type="nucleotide sequence ID" value="NZ_BSDI01000013.1"/>
</dbReference>
<comment type="caution">
    <text evidence="10">The sequence shown here is derived from an EMBL/GenBank/DDBJ whole genome shotgun (WGS) entry which is preliminary data.</text>
</comment>
<dbReference type="InterPro" id="IPR014001">
    <property type="entry name" value="Helicase_ATP-bd"/>
</dbReference>
<protein>
    <recommendedName>
        <fullName evidence="12">DEAD/DEAH box helicase</fullName>
    </recommendedName>
</protein>
<dbReference type="InterPro" id="IPR027417">
    <property type="entry name" value="P-loop_NTPase"/>
</dbReference>
<dbReference type="InterPro" id="IPR011545">
    <property type="entry name" value="DEAD/DEAH_box_helicase_dom"/>
</dbReference>
<dbReference type="Proteomes" id="UP001144280">
    <property type="component" value="Unassembled WGS sequence"/>
</dbReference>
<reference evidence="10" key="1">
    <citation type="submission" date="2022-12" db="EMBL/GenBank/DDBJ databases">
        <title>New Phytohabitans aurantiacus sp. RD004123 nov., an actinomycete isolated from soil.</title>
        <authorList>
            <person name="Triningsih D.W."/>
            <person name="Harunari E."/>
            <person name="Igarashi Y."/>
        </authorList>
    </citation>
    <scope>NUCLEOTIDE SEQUENCE</scope>
    <source>
        <strain evidence="10">RD004123</strain>
    </source>
</reference>
<keyword evidence="3 6" id="KW-0347">Helicase</keyword>
<evidence type="ECO:0000259" key="8">
    <source>
        <dbReference type="PROSITE" id="PS51192"/>
    </source>
</evidence>
<evidence type="ECO:0008006" key="12">
    <source>
        <dbReference type="Google" id="ProtNLM"/>
    </source>
</evidence>
<keyword evidence="1 6" id="KW-0547">Nucleotide-binding</keyword>
<evidence type="ECO:0000256" key="5">
    <source>
        <dbReference type="ARBA" id="ARBA00038437"/>
    </source>
</evidence>
<dbReference type="PROSITE" id="PS51192">
    <property type="entry name" value="HELICASE_ATP_BIND_1"/>
    <property type="match status" value="1"/>
</dbReference>
<evidence type="ECO:0000256" key="1">
    <source>
        <dbReference type="ARBA" id="ARBA00022741"/>
    </source>
</evidence>
<dbReference type="CDD" id="cd00268">
    <property type="entry name" value="DEADc"/>
    <property type="match status" value="1"/>
</dbReference>
<feature type="domain" description="Helicase ATP-binding" evidence="8">
    <location>
        <begin position="49"/>
        <end position="223"/>
    </location>
</feature>